<proteinExistence type="inferred from homology"/>
<comment type="similarity">
    <text evidence="10">Belongs to the NnrE/AIBP family.</text>
</comment>
<evidence type="ECO:0000256" key="1">
    <source>
        <dbReference type="ARBA" id="ARBA00000013"/>
    </source>
</evidence>
<feature type="binding site" evidence="10">
    <location>
        <position position="186"/>
    </location>
    <ligand>
        <name>K(+)</name>
        <dbReference type="ChEBI" id="CHEBI:29103"/>
    </ligand>
</feature>
<evidence type="ECO:0000256" key="4">
    <source>
        <dbReference type="ARBA" id="ARBA00022723"/>
    </source>
</evidence>
<dbReference type="HAMAP" id="MF_01966">
    <property type="entry name" value="NADHX_epimerase"/>
    <property type="match status" value="1"/>
</dbReference>
<feature type="binding site" evidence="10">
    <location>
        <position position="183"/>
    </location>
    <ligand>
        <name>(6S)-NADPHX</name>
        <dbReference type="ChEBI" id="CHEBI:64076"/>
    </ligand>
</feature>
<evidence type="ECO:0000313" key="13">
    <source>
        <dbReference type="Proteomes" id="UP001235939"/>
    </source>
</evidence>
<dbReference type="InterPro" id="IPR032976">
    <property type="entry name" value="YJEFN_prot_NAXE-like"/>
</dbReference>
<dbReference type="EMBL" id="CP092870">
    <property type="protein sequence ID" value="UYV71115.1"/>
    <property type="molecule type" value="Genomic_DNA"/>
</dbReference>
<dbReference type="PROSITE" id="PS51385">
    <property type="entry name" value="YJEF_N"/>
    <property type="match status" value="1"/>
</dbReference>
<evidence type="ECO:0000256" key="3">
    <source>
        <dbReference type="ARBA" id="ARBA00012228"/>
    </source>
</evidence>
<dbReference type="InterPro" id="IPR004443">
    <property type="entry name" value="YjeF_N_dom"/>
</dbReference>
<comment type="cofactor">
    <cofactor evidence="10">
        <name>K(+)</name>
        <dbReference type="ChEBI" id="CHEBI:29103"/>
    </cofactor>
    <text evidence="10">Binds 1 potassium ion per subunit.</text>
</comment>
<keyword evidence="7 10" id="KW-0630">Potassium</keyword>
<dbReference type="Pfam" id="PF03853">
    <property type="entry name" value="YjeF_N"/>
    <property type="match status" value="1"/>
</dbReference>
<keyword evidence="13" id="KW-1185">Reference proteome</keyword>
<protein>
    <recommendedName>
        <fullName evidence="3 10">NAD(P)H-hydrate epimerase</fullName>
        <ecNumber evidence="3 10">5.1.99.6</ecNumber>
    </recommendedName>
    <alternativeName>
        <fullName evidence="10">NAD(P)HX epimerase</fullName>
    </alternativeName>
</protein>
<comment type="catalytic activity">
    <reaction evidence="1 10">
        <text>(6R)-NADHX = (6S)-NADHX</text>
        <dbReference type="Rhea" id="RHEA:32215"/>
        <dbReference type="ChEBI" id="CHEBI:64074"/>
        <dbReference type="ChEBI" id="CHEBI:64075"/>
        <dbReference type="EC" id="5.1.99.6"/>
    </reaction>
</comment>
<evidence type="ECO:0000259" key="11">
    <source>
        <dbReference type="PROSITE" id="PS51385"/>
    </source>
</evidence>
<dbReference type="Proteomes" id="UP001235939">
    <property type="component" value="Chromosome 08"/>
</dbReference>
<keyword evidence="6" id="KW-0521">NADP</keyword>
<dbReference type="PANTHER" id="PTHR13232:SF10">
    <property type="entry name" value="NAD(P)H-HYDRATE EPIMERASE"/>
    <property type="match status" value="1"/>
</dbReference>
<evidence type="ECO:0000256" key="7">
    <source>
        <dbReference type="ARBA" id="ARBA00022958"/>
    </source>
</evidence>
<comment type="catalytic activity">
    <reaction evidence="2 10">
        <text>(6R)-NADPHX = (6S)-NADPHX</text>
        <dbReference type="Rhea" id="RHEA:32227"/>
        <dbReference type="ChEBI" id="CHEBI:64076"/>
        <dbReference type="ChEBI" id="CHEBI:64077"/>
        <dbReference type="EC" id="5.1.99.6"/>
    </reaction>
</comment>
<accession>A0ABY6KVJ6</accession>
<dbReference type="NCBIfam" id="TIGR00197">
    <property type="entry name" value="yjeF_nterm"/>
    <property type="match status" value="1"/>
</dbReference>
<keyword evidence="9 10" id="KW-0413">Isomerase</keyword>
<evidence type="ECO:0000313" key="12">
    <source>
        <dbReference type="EMBL" id="UYV71115.1"/>
    </source>
</evidence>
<evidence type="ECO:0000256" key="6">
    <source>
        <dbReference type="ARBA" id="ARBA00022857"/>
    </source>
</evidence>
<sequence length="264" mass="28604">MVSVPHVRGGGAVTSSLNNLGSAGHADSTLQQEAIEIDQELFTEYGFSVEQLMELAGLSVACAVYRSYPPTGRRPAILVCCGPGNNGGDGLVAARHLKLFGYEPSLFYPKQPSKPLFQQLTTQCQEMGIPSLSFLPESQLISDSYTLVIDALFGFSFRPPVRPEFVDVMSKLRRINVPLVSVDIPSGWDVEHGPGQDTHSALQPDCLISLTAPKLCAKMFRGRTHWLGGRFVPPSLALKYELSLPPYPGTDCIVQLPEVAPSSC</sequence>
<dbReference type="PANTHER" id="PTHR13232">
    <property type="entry name" value="NAD(P)H-HYDRATE EPIMERASE"/>
    <property type="match status" value="1"/>
</dbReference>
<keyword evidence="5 10" id="KW-0547">Nucleotide-binding</keyword>
<comment type="caution">
    <text evidence="10">Lacks conserved residue(s) required for the propagation of feature annotation.</text>
</comment>
<evidence type="ECO:0000256" key="5">
    <source>
        <dbReference type="ARBA" id="ARBA00022741"/>
    </source>
</evidence>
<comment type="function">
    <text evidence="10">Catalyzes the epimerization of the S- and R-forms of NAD(P)HX, a damaged form of NAD(P)H that is a result of enzymatic or heat-dependent hydration. This is a prerequisite for the S-specific NAD(P)H-hydrate dehydratase to allow the repair of both epimers of NAD(P)HX.</text>
</comment>
<feature type="binding site" evidence="10">
    <location>
        <position position="86"/>
    </location>
    <ligand>
        <name>K(+)</name>
        <dbReference type="ChEBI" id="CHEBI:29103"/>
    </ligand>
</feature>
<dbReference type="Gene3D" id="3.40.50.10260">
    <property type="entry name" value="YjeF N-terminal domain"/>
    <property type="match status" value="1"/>
</dbReference>
<evidence type="ECO:0000256" key="2">
    <source>
        <dbReference type="ARBA" id="ARBA00000909"/>
    </source>
</evidence>
<feature type="binding site" evidence="10">
    <location>
        <begin position="85"/>
        <end position="89"/>
    </location>
    <ligand>
        <name>(6S)-NADPHX</name>
        <dbReference type="ChEBI" id="CHEBI:64076"/>
    </ligand>
</feature>
<dbReference type="InterPro" id="IPR036652">
    <property type="entry name" value="YjeF_N_dom_sf"/>
</dbReference>
<dbReference type="SUPFAM" id="SSF64153">
    <property type="entry name" value="YjeF N-terminal domain-like"/>
    <property type="match status" value="1"/>
</dbReference>
<dbReference type="EC" id="5.1.99.6" evidence="3 10"/>
<organism evidence="12 13">
    <name type="scientific">Cordylochernes scorpioides</name>
    <dbReference type="NCBI Taxonomy" id="51811"/>
    <lineage>
        <taxon>Eukaryota</taxon>
        <taxon>Metazoa</taxon>
        <taxon>Ecdysozoa</taxon>
        <taxon>Arthropoda</taxon>
        <taxon>Chelicerata</taxon>
        <taxon>Arachnida</taxon>
        <taxon>Pseudoscorpiones</taxon>
        <taxon>Cheliferoidea</taxon>
        <taxon>Chernetidae</taxon>
        <taxon>Cordylochernes</taxon>
    </lineage>
</organism>
<evidence type="ECO:0000256" key="9">
    <source>
        <dbReference type="ARBA" id="ARBA00023235"/>
    </source>
</evidence>
<feature type="binding site" evidence="10">
    <location>
        <begin position="154"/>
        <end position="160"/>
    </location>
    <ligand>
        <name>(6S)-NADPHX</name>
        <dbReference type="ChEBI" id="CHEBI:64076"/>
    </ligand>
</feature>
<feature type="domain" description="YjeF N-terminal" evidence="11">
    <location>
        <begin position="34"/>
        <end position="244"/>
    </location>
</feature>
<feature type="binding site" evidence="10">
    <location>
        <position position="150"/>
    </location>
    <ligand>
        <name>K(+)</name>
        <dbReference type="ChEBI" id="CHEBI:29103"/>
    </ligand>
</feature>
<evidence type="ECO:0000256" key="10">
    <source>
        <dbReference type="HAMAP-Rule" id="MF_03159"/>
    </source>
</evidence>
<name>A0ABY6KVJ6_9ARAC</name>
<keyword evidence="8 10" id="KW-0520">NAD</keyword>
<keyword evidence="4 10" id="KW-0479">Metal-binding</keyword>
<gene>
    <name evidence="12" type="ORF">LAZ67_8001792</name>
</gene>
<evidence type="ECO:0000256" key="8">
    <source>
        <dbReference type="ARBA" id="ARBA00023027"/>
    </source>
</evidence>
<reference evidence="12 13" key="1">
    <citation type="submission" date="2022-01" db="EMBL/GenBank/DDBJ databases">
        <title>A chromosomal length assembly of Cordylochernes scorpioides.</title>
        <authorList>
            <person name="Zeh D."/>
            <person name="Zeh J."/>
        </authorList>
    </citation>
    <scope>NUCLEOTIDE SEQUENCE [LARGE SCALE GENOMIC DNA]</scope>
    <source>
        <strain evidence="12">IN4F17</strain>
        <tissue evidence="12">Whole Body</tissue>
    </source>
</reference>